<organism evidence="1 2">
    <name type="scientific">Pseudomonas aeruginosa</name>
    <dbReference type="NCBI Taxonomy" id="287"/>
    <lineage>
        <taxon>Bacteria</taxon>
        <taxon>Pseudomonadati</taxon>
        <taxon>Pseudomonadota</taxon>
        <taxon>Gammaproteobacteria</taxon>
        <taxon>Pseudomonadales</taxon>
        <taxon>Pseudomonadaceae</taxon>
        <taxon>Pseudomonas</taxon>
    </lineage>
</organism>
<sequence>MKKLSTVISSPLDRENIVFEIWLEARQVAEVSHEPNCPMEIEIYPAPEGEAWKFELDELKSVLEKASINLK</sequence>
<dbReference type="EMBL" id="WOAD01000090">
    <property type="protein sequence ID" value="MUI39703.1"/>
    <property type="molecule type" value="Genomic_DNA"/>
</dbReference>
<protein>
    <submittedName>
        <fullName evidence="1">Uncharacterized protein</fullName>
    </submittedName>
</protein>
<dbReference type="RefSeq" id="WP_071535153.1">
    <property type="nucleotide sequence ID" value="NZ_CAXODM010000087.1"/>
</dbReference>
<evidence type="ECO:0000313" key="2">
    <source>
        <dbReference type="Proteomes" id="UP000433532"/>
    </source>
</evidence>
<gene>
    <name evidence="1" type="ORF">GNQ48_32610</name>
</gene>
<proteinExistence type="predicted"/>
<reference evidence="1 2" key="1">
    <citation type="submission" date="2019-11" db="EMBL/GenBank/DDBJ databases">
        <title>Genomes of ocular Pseudomonas aeruginosa isolates.</title>
        <authorList>
            <person name="Khan M."/>
            <person name="Rice S.A."/>
            <person name="Willcox M.D.P."/>
            <person name="Stapleton F."/>
        </authorList>
    </citation>
    <scope>NUCLEOTIDE SEQUENCE [LARGE SCALE GENOMIC DNA]</scope>
    <source>
        <strain evidence="1 2">PA221</strain>
    </source>
</reference>
<dbReference type="Proteomes" id="UP000433532">
    <property type="component" value="Unassembled WGS sequence"/>
</dbReference>
<comment type="caution">
    <text evidence="1">The sequence shown here is derived from an EMBL/GenBank/DDBJ whole genome shotgun (WGS) entry which is preliminary data.</text>
</comment>
<evidence type="ECO:0000313" key="1">
    <source>
        <dbReference type="EMBL" id="MUI39703.1"/>
    </source>
</evidence>
<dbReference type="AlphaFoldDB" id="A0A844NVW8"/>
<accession>A0A844NVW8</accession>
<name>A0A844NVW8_PSEAI</name>